<keyword evidence="3" id="KW-1185">Reference proteome</keyword>
<dbReference type="Proteomes" id="UP000659630">
    <property type="component" value="Unassembled WGS sequence"/>
</dbReference>
<feature type="transmembrane region" description="Helical" evidence="1">
    <location>
        <begin position="81"/>
        <end position="101"/>
    </location>
</feature>
<evidence type="ECO:0008006" key="4">
    <source>
        <dbReference type="Google" id="ProtNLM"/>
    </source>
</evidence>
<reference evidence="2" key="1">
    <citation type="submission" date="2020-08" db="EMBL/GenBank/DDBJ databases">
        <title>Genome public.</title>
        <authorList>
            <person name="Liu C."/>
            <person name="Sun Q."/>
        </authorList>
    </citation>
    <scope>NUCLEOTIDE SEQUENCE</scope>
    <source>
        <strain evidence="2">BX8</strain>
    </source>
</reference>
<keyword evidence="1" id="KW-0472">Membrane</keyword>
<dbReference type="InterPro" id="IPR038750">
    <property type="entry name" value="YczE/YyaS-like"/>
</dbReference>
<evidence type="ECO:0000313" key="2">
    <source>
        <dbReference type="EMBL" id="MBC5581004.1"/>
    </source>
</evidence>
<evidence type="ECO:0000313" key="3">
    <source>
        <dbReference type="Proteomes" id="UP000659630"/>
    </source>
</evidence>
<dbReference type="EMBL" id="JACONZ010000002">
    <property type="protein sequence ID" value="MBC5581004.1"/>
    <property type="molecule type" value="Genomic_DNA"/>
</dbReference>
<comment type="caution">
    <text evidence="2">The sequence shown here is derived from an EMBL/GenBank/DDBJ whole genome shotgun (WGS) entry which is preliminary data.</text>
</comment>
<feature type="transmembrane region" description="Helical" evidence="1">
    <location>
        <begin position="157"/>
        <end position="173"/>
    </location>
</feature>
<sequence>MRLKAKFGQMCKDTILICAGLFVMALGSALVYQAALGTGSIGTMVDGVHHALGISRGLADITVSLVLLAIVCLTARDLINIGTMISLFFTGFSIDFWKWVLTFLPAPSTAGVYAMYAAGLVLGAMGTGFYIAVNAGVSAYDAFIMTVYRLTRWQYRYAKIFADFLLMLVGILLGGTIGVGTVISTVASGFLTQFFIKRSTRLLGRRAVLTN</sequence>
<name>A0A923KXS7_9FIRM</name>
<dbReference type="RefSeq" id="WP_186887379.1">
    <property type="nucleotide sequence ID" value="NZ_JACONZ010000002.1"/>
</dbReference>
<feature type="transmembrane region" description="Helical" evidence="1">
    <location>
        <begin position="57"/>
        <end position="74"/>
    </location>
</feature>
<dbReference type="Pfam" id="PF19700">
    <property type="entry name" value="DUF6198"/>
    <property type="match status" value="1"/>
</dbReference>
<protein>
    <recommendedName>
        <fullName evidence="4">YitT family protein</fullName>
    </recommendedName>
</protein>
<dbReference type="AlphaFoldDB" id="A0A923KXS7"/>
<dbReference type="PANTHER" id="PTHR40078">
    <property type="entry name" value="INTEGRAL MEMBRANE PROTEIN-RELATED"/>
    <property type="match status" value="1"/>
</dbReference>
<evidence type="ECO:0000256" key="1">
    <source>
        <dbReference type="SAM" id="Phobius"/>
    </source>
</evidence>
<gene>
    <name evidence="2" type="ORF">H8S23_05755</name>
</gene>
<keyword evidence="1" id="KW-0812">Transmembrane</keyword>
<dbReference type="PANTHER" id="PTHR40078:SF1">
    <property type="entry name" value="INTEGRAL MEMBRANE PROTEIN"/>
    <property type="match status" value="1"/>
</dbReference>
<organism evidence="2 3">
    <name type="scientific">Anaerofilum hominis</name>
    <dbReference type="NCBI Taxonomy" id="2763016"/>
    <lineage>
        <taxon>Bacteria</taxon>
        <taxon>Bacillati</taxon>
        <taxon>Bacillota</taxon>
        <taxon>Clostridia</taxon>
        <taxon>Eubacteriales</taxon>
        <taxon>Oscillospiraceae</taxon>
        <taxon>Anaerofilum</taxon>
    </lineage>
</organism>
<feature type="transmembrane region" description="Helical" evidence="1">
    <location>
        <begin position="113"/>
        <end position="137"/>
    </location>
</feature>
<keyword evidence="1" id="KW-1133">Transmembrane helix</keyword>
<accession>A0A923KXS7</accession>
<proteinExistence type="predicted"/>